<dbReference type="KEGG" id="dzi:111318648"/>
<sequence length="119" mass="13771">MDSFETLGSSTKLTFYDYCLSWEQKKESEDISNMMDDFYRGAGSSLLEEPESSMVFMDLHRQDEDHIRKIKEFQDYFDMVKRMVKPGCSQEVLKVALNSISSLVSILTYMSSPKLHSSL</sequence>
<evidence type="ECO:0000313" key="2">
    <source>
        <dbReference type="RefSeq" id="XP_022777255.1"/>
    </source>
</evidence>
<evidence type="ECO:0000313" key="1">
    <source>
        <dbReference type="Proteomes" id="UP000515121"/>
    </source>
</evidence>
<name>A0A6P6BJF3_DURZI</name>
<protein>
    <submittedName>
        <fullName evidence="2">Pyrophosphate--fructose 6-phosphate 1-phosphotransferase subunit alpha-like isoform X1</fullName>
    </submittedName>
</protein>
<reference evidence="2" key="1">
    <citation type="submission" date="2025-08" db="UniProtKB">
        <authorList>
            <consortium name="RefSeq"/>
        </authorList>
    </citation>
    <scope>IDENTIFICATION</scope>
    <source>
        <tissue evidence="2">Fruit stalk</tissue>
    </source>
</reference>
<dbReference type="GeneID" id="111318648"/>
<proteinExistence type="predicted"/>
<dbReference type="AlphaFoldDB" id="A0A6P6BJF3"/>
<gene>
    <name evidence="2" type="primary">LOC111318648</name>
</gene>
<dbReference type="OrthoDB" id="537915at2759"/>
<accession>A0A6P6BJF3</accession>
<dbReference type="RefSeq" id="XP_022777255.1">
    <property type="nucleotide sequence ID" value="XM_022921520.1"/>
</dbReference>
<dbReference type="Proteomes" id="UP000515121">
    <property type="component" value="Unplaced"/>
</dbReference>
<keyword evidence="1" id="KW-1185">Reference proteome</keyword>
<organism evidence="1 2">
    <name type="scientific">Durio zibethinus</name>
    <name type="common">Durian</name>
    <dbReference type="NCBI Taxonomy" id="66656"/>
    <lineage>
        <taxon>Eukaryota</taxon>
        <taxon>Viridiplantae</taxon>
        <taxon>Streptophyta</taxon>
        <taxon>Embryophyta</taxon>
        <taxon>Tracheophyta</taxon>
        <taxon>Spermatophyta</taxon>
        <taxon>Magnoliopsida</taxon>
        <taxon>eudicotyledons</taxon>
        <taxon>Gunneridae</taxon>
        <taxon>Pentapetalae</taxon>
        <taxon>rosids</taxon>
        <taxon>malvids</taxon>
        <taxon>Malvales</taxon>
        <taxon>Malvaceae</taxon>
        <taxon>Helicteroideae</taxon>
        <taxon>Durio</taxon>
    </lineage>
</organism>